<reference evidence="2 3" key="1">
    <citation type="journal article" date="2019" name="Int. J. Syst. Evol. Microbiol.">
        <title>The Global Catalogue of Microorganisms (GCM) 10K type strain sequencing project: providing services to taxonomists for standard genome sequencing and annotation.</title>
        <authorList>
            <consortium name="The Broad Institute Genomics Platform"/>
            <consortium name="The Broad Institute Genome Sequencing Center for Infectious Disease"/>
            <person name="Wu L."/>
            <person name="Ma J."/>
        </authorList>
    </citation>
    <scope>NUCLEOTIDE SEQUENCE [LARGE SCALE GENOMIC DNA]</scope>
    <source>
        <strain evidence="2 3">JCM 3053</strain>
    </source>
</reference>
<evidence type="ECO:0000256" key="1">
    <source>
        <dbReference type="SAM" id="MobiDB-lite"/>
    </source>
</evidence>
<sequence length="160" mass="16305">MVCVGRLSRRVLAEGLLFGLGVEQVTACPPAAFAWVADAVSPVVFVLAGRPRHQRPWRTAVRGRVLVHGSGPCAPRGRRRVDDGAAFVRGTGRDVHGSAVHGIEAGRWCGGRNAAGVAAALLATGGTVTGFSLLPEGEADSGRSASSGAPGMQPSGSRAD</sequence>
<accession>A0ABN3E467</accession>
<dbReference type="EMBL" id="BAAART010000116">
    <property type="protein sequence ID" value="GAA2248120.1"/>
    <property type="molecule type" value="Genomic_DNA"/>
</dbReference>
<feature type="region of interest" description="Disordered" evidence="1">
    <location>
        <begin position="133"/>
        <end position="160"/>
    </location>
</feature>
<organism evidence="2 3">
    <name type="scientific">Streptomyces indiaensis</name>
    <dbReference type="NCBI Taxonomy" id="284033"/>
    <lineage>
        <taxon>Bacteria</taxon>
        <taxon>Bacillati</taxon>
        <taxon>Actinomycetota</taxon>
        <taxon>Actinomycetes</taxon>
        <taxon>Kitasatosporales</taxon>
        <taxon>Streptomycetaceae</taxon>
        <taxon>Streptomyces</taxon>
    </lineage>
</organism>
<evidence type="ECO:0000313" key="2">
    <source>
        <dbReference type="EMBL" id="GAA2248120.1"/>
    </source>
</evidence>
<evidence type="ECO:0000313" key="3">
    <source>
        <dbReference type="Proteomes" id="UP001501474"/>
    </source>
</evidence>
<proteinExistence type="predicted"/>
<comment type="caution">
    <text evidence="2">The sequence shown here is derived from an EMBL/GenBank/DDBJ whole genome shotgun (WGS) entry which is preliminary data.</text>
</comment>
<gene>
    <name evidence="2" type="ORF">GCM10010104_50820</name>
</gene>
<keyword evidence="3" id="KW-1185">Reference proteome</keyword>
<name>A0ABN3E467_9ACTN</name>
<protein>
    <submittedName>
        <fullName evidence="2">Uncharacterized protein</fullName>
    </submittedName>
</protein>
<dbReference type="Proteomes" id="UP001501474">
    <property type="component" value="Unassembled WGS sequence"/>
</dbReference>